<comment type="caution">
    <text evidence="2">The sequence shown here is derived from an EMBL/GenBank/DDBJ whole genome shotgun (WGS) entry which is preliminary data.</text>
</comment>
<reference evidence="2 3" key="1">
    <citation type="submission" date="2019-10" db="EMBL/GenBank/DDBJ databases">
        <title>Assembly and Annotation for the nematode Trichostrongylus colubriformis.</title>
        <authorList>
            <person name="Martin J."/>
        </authorList>
    </citation>
    <scope>NUCLEOTIDE SEQUENCE [LARGE SCALE GENOMIC DNA]</scope>
    <source>
        <strain evidence="2">G859</strain>
        <tissue evidence="2">Whole worm</tissue>
    </source>
</reference>
<accession>A0AAN8IPD9</accession>
<dbReference type="EMBL" id="WIXE01009464">
    <property type="protein sequence ID" value="KAK5978408.1"/>
    <property type="molecule type" value="Genomic_DNA"/>
</dbReference>
<evidence type="ECO:0000313" key="3">
    <source>
        <dbReference type="Proteomes" id="UP001331761"/>
    </source>
</evidence>
<feature type="region of interest" description="Disordered" evidence="1">
    <location>
        <begin position="32"/>
        <end position="57"/>
    </location>
</feature>
<evidence type="ECO:0000313" key="2">
    <source>
        <dbReference type="EMBL" id="KAK5978408.1"/>
    </source>
</evidence>
<organism evidence="2 3">
    <name type="scientific">Trichostrongylus colubriformis</name>
    <name type="common">Black scour worm</name>
    <dbReference type="NCBI Taxonomy" id="6319"/>
    <lineage>
        <taxon>Eukaryota</taxon>
        <taxon>Metazoa</taxon>
        <taxon>Ecdysozoa</taxon>
        <taxon>Nematoda</taxon>
        <taxon>Chromadorea</taxon>
        <taxon>Rhabditida</taxon>
        <taxon>Rhabditina</taxon>
        <taxon>Rhabditomorpha</taxon>
        <taxon>Strongyloidea</taxon>
        <taxon>Trichostrongylidae</taxon>
        <taxon>Trichostrongylus</taxon>
    </lineage>
</organism>
<dbReference type="Proteomes" id="UP001331761">
    <property type="component" value="Unassembled WGS sequence"/>
</dbReference>
<sequence length="92" mass="10505">MPLVSVNGIKAYSLIPPPHRIRDWDNYNPEAGEEEIETSTETLSLSSTVTNGKPEQDVDRHEFEAKLRKEIGHEYRIGFGRFVTTLVIVKYS</sequence>
<name>A0AAN8IPD9_TRICO</name>
<feature type="compositionally biased region" description="Low complexity" evidence="1">
    <location>
        <begin position="39"/>
        <end position="48"/>
    </location>
</feature>
<dbReference type="AlphaFoldDB" id="A0AAN8IPD9"/>
<protein>
    <submittedName>
        <fullName evidence="2">Uncharacterized protein</fullName>
    </submittedName>
</protein>
<evidence type="ECO:0000256" key="1">
    <source>
        <dbReference type="SAM" id="MobiDB-lite"/>
    </source>
</evidence>
<proteinExistence type="predicted"/>
<keyword evidence="3" id="KW-1185">Reference proteome</keyword>
<gene>
    <name evidence="2" type="ORF">GCK32_020329</name>
</gene>